<accession>A0ABN0WCI4</accession>
<comment type="caution">
    <text evidence="2">The sequence shown here is derived from an EMBL/GenBank/DDBJ whole genome shotgun (WGS) entry which is preliminary data.</text>
</comment>
<gene>
    <name evidence="2" type="ORF">GCM10008967_24390</name>
</gene>
<dbReference type="Pfam" id="PF07285">
    <property type="entry name" value="DUF1444"/>
    <property type="match status" value="1"/>
</dbReference>
<dbReference type="HAMAP" id="MF_01548">
    <property type="entry name" value="UPF0354"/>
    <property type="match status" value="1"/>
</dbReference>
<keyword evidence="3" id="KW-1185">Reference proteome</keyword>
<dbReference type="Proteomes" id="UP001500782">
    <property type="component" value="Unassembled WGS sequence"/>
</dbReference>
<dbReference type="EMBL" id="BAAADJ010000023">
    <property type="protein sequence ID" value="GAA0332815.1"/>
    <property type="molecule type" value="Genomic_DNA"/>
</dbReference>
<organism evidence="2 3">
    <name type="scientific">Bacillus carboniphilus</name>
    <dbReference type="NCBI Taxonomy" id="86663"/>
    <lineage>
        <taxon>Bacteria</taxon>
        <taxon>Bacillati</taxon>
        <taxon>Bacillota</taxon>
        <taxon>Bacilli</taxon>
        <taxon>Bacillales</taxon>
        <taxon>Bacillaceae</taxon>
        <taxon>Bacillus</taxon>
    </lineage>
</organism>
<dbReference type="PIRSF" id="PIRSF012562">
    <property type="entry name" value="UCP012562"/>
    <property type="match status" value="1"/>
</dbReference>
<sequence length="272" mass="31110">MKMNTTKMRKSLEERLNAEDRTIKFDREQDTLRIENNATGKGITVSIPSVVNKWNELKDKAIDDIVYYVNEALSVMGKEHTLASENSHIYPVIRSTSFPTESDDGIKLLYDDHTAETRVYYALDLGKSYRLIDHKWLERNNVSEPAIREMAKFNVRSLETSMKKDIVAGNTFYFVNSNDGYDASRILNDVFLRQMSEKISGTMTVSVPHQDVLIIGDIQNETGYDILAQMTMSFFTNGYVPITALSFLYQDGELEPIFILGKNKRNSDDQKS</sequence>
<name>A0ABN0WCI4_9BACI</name>
<comment type="similarity">
    <text evidence="1">Belongs to the UPF0354 family.</text>
</comment>
<reference evidence="2 3" key="1">
    <citation type="journal article" date="2019" name="Int. J. Syst. Evol. Microbiol.">
        <title>The Global Catalogue of Microorganisms (GCM) 10K type strain sequencing project: providing services to taxonomists for standard genome sequencing and annotation.</title>
        <authorList>
            <consortium name="The Broad Institute Genomics Platform"/>
            <consortium name="The Broad Institute Genome Sequencing Center for Infectious Disease"/>
            <person name="Wu L."/>
            <person name="Ma J."/>
        </authorList>
    </citation>
    <scope>NUCLEOTIDE SEQUENCE [LARGE SCALE GENOMIC DNA]</scope>
    <source>
        <strain evidence="2 3">JCM 9731</strain>
    </source>
</reference>
<evidence type="ECO:0000313" key="3">
    <source>
        <dbReference type="Proteomes" id="UP001500782"/>
    </source>
</evidence>
<dbReference type="InterPro" id="IPR010838">
    <property type="entry name" value="DUF1444"/>
</dbReference>
<protein>
    <recommendedName>
        <fullName evidence="1">UPF0354 protein GCM10008967_24390</fullName>
    </recommendedName>
</protein>
<evidence type="ECO:0000256" key="1">
    <source>
        <dbReference type="HAMAP-Rule" id="MF_01548"/>
    </source>
</evidence>
<evidence type="ECO:0000313" key="2">
    <source>
        <dbReference type="EMBL" id="GAA0332815.1"/>
    </source>
</evidence>
<dbReference type="NCBIfam" id="NF010189">
    <property type="entry name" value="PRK13668.1"/>
    <property type="match status" value="1"/>
</dbReference>
<proteinExistence type="inferred from homology"/>